<evidence type="ECO:0000313" key="1">
    <source>
        <dbReference type="EMBL" id="EMR62643.1"/>
    </source>
</evidence>
<dbReference type="KEGG" id="ela:UCREL1_10422"/>
<reference evidence="2" key="1">
    <citation type="journal article" date="2013" name="Genome Announc.">
        <title>Draft genome sequence of the grapevine dieback fungus Eutypa lata UCR-EL1.</title>
        <authorList>
            <person name="Blanco-Ulate B."/>
            <person name="Rolshausen P.E."/>
            <person name="Cantu D."/>
        </authorList>
    </citation>
    <scope>NUCLEOTIDE SEQUENCE [LARGE SCALE GENOMIC DNA]</scope>
    <source>
        <strain evidence="2">UCR-EL1</strain>
    </source>
</reference>
<accession>M7SEN0</accession>
<evidence type="ECO:0000313" key="2">
    <source>
        <dbReference type="Proteomes" id="UP000012174"/>
    </source>
</evidence>
<protein>
    <submittedName>
        <fullName evidence="1">Uncharacterized protein</fullName>
    </submittedName>
</protein>
<sequence>MVMTPTEKTSPPTSATADELQLLSQLIIKKPTASGLREIILSLCTPGSRYKGLVEEITELVKDLENRIGHTNNRDGLLLHLFDFTNEELGYIILQISHKNDIARKRVNMIAEKIVAEKSSNHSLIEGQNTPQAKEAPIAK</sequence>
<name>M7SEN0_EUTLA</name>
<keyword evidence="2" id="KW-1185">Reference proteome</keyword>
<dbReference type="HOGENOM" id="CLU_1835172_0_0_1"/>
<proteinExistence type="predicted"/>
<dbReference type="EMBL" id="KB707407">
    <property type="protein sequence ID" value="EMR62643.1"/>
    <property type="molecule type" value="Genomic_DNA"/>
</dbReference>
<dbReference type="AlphaFoldDB" id="M7SEN0"/>
<dbReference type="Proteomes" id="UP000012174">
    <property type="component" value="Unassembled WGS sequence"/>
</dbReference>
<gene>
    <name evidence="1" type="ORF">UCREL1_10422</name>
</gene>
<organism evidence="1 2">
    <name type="scientific">Eutypa lata (strain UCR-EL1)</name>
    <name type="common">Grapevine dieback disease fungus</name>
    <name type="synonym">Eutypa armeniacae</name>
    <dbReference type="NCBI Taxonomy" id="1287681"/>
    <lineage>
        <taxon>Eukaryota</taxon>
        <taxon>Fungi</taxon>
        <taxon>Dikarya</taxon>
        <taxon>Ascomycota</taxon>
        <taxon>Pezizomycotina</taxon>
        <taxon>Sordariomycetes</taxon>
        <taxon>Xylariomycetidae</taxon>
        <taxon>Xylariales</taxon>
        <taxon>Diatrypaceae</taxon>
        <taxon>Eutypa</taxon>
    </lineage>
</organism>